<dbReference type="PANTHER" id="PTHR21197">
    <property type="entry name" value="UDP-GALACTOPYRANOSE MUTASE"/>
    <property type="match status" value="1"/>
</dbReference>
<organism evidence="1 2">
    <name type="scientific">Candidatus Allofournierella merdipullorum</name>
    <dbReference type="NCBI Taxonomy" id="2838595"/>
    <lineage>
        <taxon>Bacteria</taxon>
        <taxon>Bacillati</taxon>
        <taxon>Bacillota</taxon>
        <taxon>Clostridia</taxon>
        <taxon>Eubacteriales</taxon>
        <taxon>Oscillospiraceae</taxon>
        <taxon>Allofournierella</taxon>
    </lineage>
</organism>
<dbReference type="RefSeq" id="WP_394968295.1">
    <property type="nucleotide sequence ID" value="NZ_CALXHM010000017.1"/>
</dbReference>
<dbReference type="Gene3D" id="3.50.50.60">
    <property type="entry name" value="FAD/NAD(P)-binding domain"/>
    <property type="match status" value="1"/>
</dbReference>
<evidence type="ECO:0000313" key="1">
    <source>
        <dbReference type="EMBL" id="HIZ30883.1"/>
    </source>
</evidence>
<reference evidence="1" key="2">
    <citation type="submission" date="2021-04" db="EMBL/GenBank/DDBJ databases">
        <authorList>
            <person name="Gilroy R."/>
        </authorList>
    </citation>
    <scope>NUCLEOTIDE SEQUENCE</scope>
    <source>
        <strain evidence="1">ChiGjej4B4-18154</strain>
    </source>
</reference>
<gene>
    <name evidence="1" type="ORF">H9813_06615</name>
</gene>
<comment type="caution">
    <text evidence="1">The sequence shown here is derived from an EMBL/GenBank/DDBJ whole genome shotgun (WGS) entry which is preliminary data.</text>
</comment>
<dbReference type="EMBL" id="DXBV01000063">
    <property type="protein sequence ID" value="HIZ30883.1"/>
    <property type="molecule type" value="Genomic_DNA"/>
</dbReference>
<protein>
    <submittedName>
        <fullName evidence="1">NAD(P)-binding protein</fullName>
    </submittedName>
</protein>
<proteinExistence type="predicted"/>
<dbReference type="PANTHER" id="PTHR21197:SF0">
    <property type="entry name" value="UDP-GALACTOPYRANOSE MUTASE"/>
    <property type="match status" value="1"/>
</dbReference>
<accession>A0A9D2E454</accession>
<dbReference type="AlphaFoldDB" id="A0A9D2E454"/>
<evidence type="ECO:0000313" key="2">
    <source>
        <dbReference type="Proteomes" id="UP000824035"/>
    </source>
</evidence>
<dbReference type="GO" id="GO:0005829">
    <property type="term" value="C:cytosol"/>
    <property type="evidence" value="ECO:0007669"/>
    <property type="project" value="TreeGrafter"/>
</dbReference>
<dbReference type="GO" id="GO:0008767">
    <property type="term" value="F:UDP-galactopyranose mutase activity"/>
    <property type="evidence" value="ECO:0007669"/>
    <property type="project" value="TreeGrafter"/>
</dbReference>
<reference evidence="1" key="1">
    <citation type="journal article" date="2021" name="PeerJ">
        <title>Extensive microbial diversity within the chicken gut microbiome revealed by metagenomics and culture.</title>
        <authorList>
            <person name="Gilroy R."/>
            <person name="Ravi A."/>
            <person name="Getino M."/>
            <person name="Pursley I."/>
            <person name="Horton D.L."/>
            <person name="Alikhan N.F."/>
            <person name="Baker D."/>
            <person name="Gharbi K."/>
            <person name="Hall N."/>
            <person name="Watson M."/>
            <person name="Adriaenssens E.M."/>
            <person name="Foster-Nyarko E."/>
            <person name="Jarju S."/>
            <person name="Secka A."/>
            <person name="Antonio M."/>
            <person name="Oren A."/>
            <person name="Chaudhuri R.R."/>
            <person name="La Ragione R."/>
            <person name="Hildebrand F."/>
            <person name="Pallen M.J."/>
        </authorList>
    </citation>
    <scope>NUCLEOTIDE SEQUENCE</scope>
    <source>
        <strain evidence="1">ChiGjej4B4-18154</strain>
    </source>
</reference>
<dbReference type="Pfam" id="PF13450">
    <property type="entry name" value="NAD_binding_8"/>
    <property type="match status" value="1"/>
</dbReference>
<name>A0A9D2E454_9FIRM</name>
<dbReference type="GO" id="GO:0050660">
    <property type="term" value="F:flavin adenine dinucleotide binding"/>
    <property type="evidence" value="ECO:0007669"/>
    <property type="project" value="TreeGrafter"/>
</dbReference>
<dbReference type="Proteomes" id="UP000824035">
    <property type="component" value="Unassembled WGS sequence"/>
</dbReference>
<dbReference type="InterPro" id="IPR036188">
    <property type="entry name" value="FAD/NAD-bd_sf"/>
</dbReference>
<dbReference type="SUPFAM" id="SSF51971">
    <property type="entry name" value="Nucleotide-binding domain"/>
    <property type="match status" value="1"/>
</dbReference>
<sequence length="428" mass="49145">MKTAVHTENLIIGAGVSGLALASRLKAGSYLILEKEREAGGYCRTFYAGEFVWDYAGHFFHFSQQQLRRRFAPFLQSGDNVYNHKRTLIFYRGRYVDYPFQFNICQLDKEEFIDCLCGLFEGRGGEAPANFKEMLYAKFGVPIAEKFLIPYNEKLYSCDLNELDIDAMGHFFPKAEPAEIIRHFRGEKIGTYNDTFFYSAKGAAAFVEELLKEVDAGSLRLGRQVERILPDRQVAVAGDLEVHYRRLISTMPFPRLLSMCGLPHRASYTSNKVLIFNLGFDAPPEDRTVHWIYYPDPDLVFYRVGFYNNILHRDKMSLYVEIGLPEDARVRPEDWFDRVLCDLKKAGLVTAHKLLAWNCVLMDPAYVHISAESQREKEQLKARLAQEHIHTIGRYGDWKYCSIEDCVAQAYQLGERLAAGSAREEAIT</sequence>